<dbReference type="RefSeq" id="XP_011501084.1">
    <property type="nucleotide sequence ID" value="XM_011502782.1"/>
</dbReference>
<sequence>MLCPEVWNFGAPQYSFFHILNLNNNTNSIKKNIKNRPMSTIKTHCFIHSVSFVLPNICSIPEGFCESILEDSDYYRINGLRAVELINRTFINSFIKQGTFSLLTVDKRLDIDNLIAITPDGHLWLNLRRSCYQKLGIEGKPTRFERKEHSRYVVKINLKASKLTPGNKYYERIYTNLDKMLDLTFDVIISWDPLAERICPSSVAAWFDKRGFPVNICHQQVIRRCEYSLEIPALVQNNYKEFFEWLGVFCIDGNLINENKNMEAQYVSSYECPKPRIQVGQIQYLQFTGFFTQKKILKIYNAWKKYALLNNTILPWCTIDIQGFVDSPIKLNNQMEHSFYTNGDHSCTIAMCPSNNGYILRQSLNSRRMPKIKQ</sequence>
<dbReference type="PANTHER" id="PTHR15396">
    <property type="entry name" value="RIBONUCLEASE P PROTEIN SUBUNIT P40"/>
    <property type="match status" value="1"/>
</dbReference>
<evidence type="ECO:0000313" key="1">
    <source>
        <dbReference type="Proteomes" id="UP000695007"/>
    </source>
</evidence>
<organism evidence="1 2">
    <name type="scientific">Ceratosolen solmsi marchali</name>
    <dbReference type="NCBI Taxonomy" id="326594"/>
    <lineage>
        <taxon>Eukaryota</taxon>
        <taxon>Metazoa</taxon>
        <taxon>Ecdysozoa</taxon>
        <taxon>Arthropoda</taxon>
        <taxon>Hexapoda</taxon>
        <taxon>Insecta</taxon>
        <taxon>Pterygota</taxon>
        <taxon>Neoptera</taxon>
        <taxon>Endopterygota</taxon>
        <taxon>Hymenoptera</taxon>
        <taxon>Apocrita</taxon>
        <taxon>Proctotrupomorpha</taxon>
        <taxon>Chalcidoidea</taxon>
        <taxon>Agaonidae</taxon>
        <taxon>Agaoninae</taxon>
        <taxon>Ceratosolen</taxon>
    </lineage>
</organism>
<proteinExistence type="predicted"/>
<dbReference type="InterPro" id="IPR013893">
    <property type="entry name" value="RNase_P_Rpp40"/>
</dbReference>
<dbReference type="GO" id="GO:0030681">
    <property type="term" value="C:multimeric ribonuclease P complex"/>
    <property type="evidence" value="ECO:0007669"/>
    <property type="project" value="TreeGrafter"/>
</dbReference>
<dbReference type="GO" id="GO:0001682">
    <property type="term" value="P:tRNA 5'-leader removal"/>
    <property type="evidence" value="ECO:0007669"/>
    <property type="project" value="InterPro"/>
</dbReference>
<dbReference type="GO" id="GO:0000447">
    <property type="term" value="P:endonucleolytic cleavage in ITS1 to separate SSU-rRNA from 5.8S rRNA and LSU-rRNA from tricistronic rRNA transcript (SSU-rRNA, 5.8S rRNA, LSU-rRNA)"/>
    <property type="evidence" value="ECO:0007669"/>
    <property type="project" value="TreeGrafter"/>
</dbReference>
<dbReference type="Proteomes" id="UP000695007">
    <property type="component" value="Unplaced"/>
</dbReference>
<reference evidence="2" key="1">
    <citation type="submission" date="2025-08" db="UniProtKB">
        <authorList>
            <consortium name="RefSeq"/>
        </authorList>
    </citation>
    <scope>IDENTIFICATION</scope>
</reference>
<dbReference type="PANTHER" id="PTHR15396:SF1">
    <property type="entry name" value="RIBONUCLEASE P PROTEIN SUBUNIT P40"/>
    <property type="match status" value="1"/>
</dbReference>
<dbReference type="Pfam" id="PF08584">
    <property type="entry name" value="Ribonuc_P_40"/>
    <property type="match status" value="1"/>
</dbReference>
<dbReference type="GO" id="GO:0000171">
    <property type="term" value="F:ribonuclease MRP activity"/>
    <property type="evidence" value="ECO:0007669"/>
    <property type="project" value="TreeGrafter"/>
</dbReference>
<evidence type="ECO:0000313" key="2">
    <source>
        <dbReference type="RefSeq" id="XP_011501084.1"/>
    </source>
</evidence>
<dbReference type="AlphaFoldDB" id="A0AAJ6YN29"/>
<accession>A0AAJ6YN29</accession>
<protein>
    <submittedName>
        <fullName evidence="2">Ribonuclease P protein subunit p40-like isoform X1</fullName>
    </submittedName>
</protein>
<dbReference type="GeneID" id="105364763"/>
<dbReference type="GO" id="GO:0004526">
    <property type="term" value="F:ribonuclease P activity"/>
    <property type="evidence" value="ECO:0007669"/>
    <property type="project" value="TreeGrafter"/>
</dbReference>
<dbReference type="GO" id="GO:0000172">
    <property type="term" value="C:ribonuclease MRP complex"/>
    <property type="evidence" value="ECO:0007669"/>
    <property type="project" value="TreeGrafter"/>
</dbReference>
<dbReference type="KEGG" id="csol:105364763"/>
<keyword evidence="1" id="KW-1185">Reference proteome</keyword>
<gene>
    <name evidence="2" type="primary">LOC105364763</name>
</gene>
<name>A0AAJ6YN29_9HYME</name>